<feature type="region of interest" description="Disordered" evidence="1">
    <location>
        <begin position="135"/>
        <end position="161"/>
    </location>
</feature>
<feature type="compositionally biased region" description="Basic and acidic residues" evidence="1">
    <location>
        <begin position="135"/>
        <end position="147"/>
    </location>
</feature>
<dbReference type="EMBL" id="KZ501876">
    <property type="protein sequence ID" value="PKU87352.1"/>
    <property type="molecule type" value="Genomic_DNA"/>
</dbReference>
<evidence type="ECO:0000256" key="1">
    <source>
        <dbReference type="SAM" id="MobiDB-lite"/>
    </source>
</evidence>
<evidence type="ECO:0000313" key="2">
    <source>
        <dbReference type="EMBL" id="PKU87352.1"/>
    </source>
</evidence>
<sequence length="226" mass="25630">MSASLATADYFPRLTPKFCRNPTRKASSRCRELHLRGRPSLPRSRRATGPLRPYDPRVVDALLPFYPPALRTLIPAPPSTGCWNPKSSRRKSVPARKVAASRRRQPLKEIFFTSGATSARTIFPSRAVMRFYRDKEEARRDHPRSEHSASSTLSPPTESRRVFDVEPTSPFVLTPCRPRNALLKFHGADPTAGLVIMSWQSIRDRRRATSRRKIGICGHRRGVLPH</sequence>
<keyword evidence="3" id="KW-1185">Reference proteome</keyword>
<dbReference type="Proteomes" id="UP000233837">
    <property type="component" value="Unassembled WGS sequence"/>
</dbReference>
<protein>
    <submittedName>
        <fullName evidence="2">Cysteine desulfurase</fullName>
    </submittedName>
</protein>
<evidence type="ECO:0000313" key="3">
    <source>
        <dbReference type="Proteomes" id="UP000233837"/>
    </source>
</evidence>
<dbReference type="AlphaFoldDB" id="A0A2I0XHG3"/>
<name>A0A2I0XHG3_9ASPA</name>
<feature type="compositionally biased region" description="Basic residues" evidence="1">
    <location>
        <begin position="87"/>
        <end position="100"/>
    </location>
</feature>
<accession>A0A2I0XHG3</accession>
<reference evidence="2 3" key="2">
    <citation type="journal article" date="2017" name="Nature">
        <title>The Apostasia genome and the evolution of orchids.</title>
        <authorList>
            <person name="Zhang G.Q."/>
            <person name="Liu K.W."/>
            <person name="Li Z."/>
            <person name="Lohaus R."/>
            <person name="Hsiao Y.Y."/>
            <person name="Niu S.C."/>
            <person name="Wang J.Y."/>
            <person name="Lin Y.C."/>
            <person name="Xu Q."/>
            <person name="Chen L.J."/>
            <person name="Yoshida K."/>
            <person name="Fujiwara S."/>
            <person name="Wang Z.W."/>
            <person name="Zhang Y.Q."/>
            <person name="Mitsuda N."/>
            <person name="Wang M."/>
            <person name="Liu G.H."/>
            <person name="Pecoraro L."/>
            <person name="Huang H.X."/>
            <person name="Xiao X.J."/>
            <person name="Lin M."/>
            <person name="Wu X.Y."/>
            <person name="Wu W.L."/>
            <person name="Chen Y.Y."/>
            <person name="Chang S.B."/>
            <person name="Sakamoto S."/>
            <person name="Ohme-Takagi M."/>
            <person name="Yagi M."/>
            <person name="Zeng S.J."/>
            <person name="Shen C.Y."/>
            <person name="Yeh C.M."/>
            <person name="Luo Y.B."/>
            <person name="Tsai W.C."/>
            <person name="Van de Peer Y."/>
            <person name="Liu Z.J."/>
        </authorList>
    </citation>
    <scope>NUCLEOTIDE SEQUENCE [LARGE SCALE GENOMIC DNA]</scope>
    <source>
        <tissue evidence="2">The whole plant</tissue>
    </source>
</reference>
<feature type="region of interest" description="Disordered" evidence="1">
    <location>
        <begin position="81"/>
        <end position="100"/>
    </location>
</feature>
<proteinExistence type="predicted"/>
<gene>
    <name evidence="2" type="ORF">MA16_Dca021300</name>
</gene>
<organism evidence="2 3">
    <name type="scientific">Dendrobium catenatum</name>
    <dbReference type="NCBI Taxonomy" id="906689"/>
    <lineage>
        <taxon>Eukaryota</taxon>
        <taxon>Viridiplantae</taxon>
        <taxon>Streptophyta</taxon>
        <taxon>Embryophyta</taxon>
        <taxon>Tracheophyta</taxon>
        <taxon>Spermatophyta</taxon>
        <taxon>Magnoliopsida</taxon>
        <taxon>Liliopsida</taxon>
        <taxon>Asparagales</taxon>
        <taxon>Orchidaceae</taxon>
        <taxon>Epidendroideae</taxon>
        <taxon>Malaxideae</taxon>
        <taxon>Dendrobiinae</taxon>
        <taxon>Dendrobium</taxon>
    </lineage>
</organism>
<reference evidence="2 3" key="1">
    <citation type="journal article" date="2016" name="Sci. Rep.">
        <title>The Dendrobium catenatum Lindl. genome sequence provides insights into polysaccharide synthase, floral development and adaptive evolution.</title>
        <authorList>
            <person name="Zhang G.Q."/>
            <person name="Xu Q."/>
            <person name="Bian C."/>
            <person name="Tsai W.C."/>
            <person name="Yeh C.M."/>
            <person name="Liu K.W."/>
            <person name="Yoshida K."/>
            <person name="Zhang L.S."/>
            <person name="Chang S.B."/>
            <person name="Chen F."/>
            <person name="Shi Y."/>
            <person name="Su Y.Y."/>
            <person name="Zhang Y.Q."/>
            <person name="Chen L.J."/>
            <person name="Yin Y."/>
            <person name="Lin M."/>
            <person name="Huang H."/>
            <person name="Deng H."/>
            <person name="Wang Z.W."/>
            <person name="Zhu S.L."/>
            <person name="Zhao X."/>
            <person name="Deng C."/>
            <person name="Niu S.C."/>
            <person name="Huang J."/>
            <person name="Wang M."/>
            <person name="Liu G.H."/>
            <person name="Yang H.J."/>
            <person name="Xiao X.J."/>
            <person name="Hsiao Y.Y."/>
            <person name="Wu W.L."/>
            <person name="Chen Y.Y."/>
            <person name="Mitsuda N."/>
            <person name="Ohme-Takagi M."/>
            <person name="Luo Y.B."/>
            <person name="Van de Peer Y."/>
            <person name="Liu Z.J."/>
        </authorList>
    </citation>
    <scope>NUCLEOTIDE SEQUENCE [LARGE SCALE GENOMIC DNA]</scope>
    <source>
        <tissue evidence="2">The whole plant</tissue>
    </source>
</reference>
<feature type="compositionally biased region" description="Polar residues" evidence="1">
    <location>
        <begin position="148"/>
        <end position="157"/>
    </location>
</feature>